<evidence type="ECO:0000313" key="7">
    <source>
        <dbReference type="EMBL" id="NDL26079.1"/>
    </source>
</evidence>
<dbReference type="Pfam" id="PF00109">
    <property type="entry name" value="ketoacyl-synt"/>
    <property type="match status" value="1"/>
</dbReference>
<evidence type="ECO:0000256" key="2">
    <source>
        <dbReference type="ARBA" id="ARBA00022450"/>
    </source>
</evidence>
<evidence type="ECO:0000259" key="5">
    <source>
        <dbReference type="PROSITE" id="PS50075"/>
    </source>
</evidence>
<dbReference type="InterPro" id="IPR029058">
    <property type="entry name" value="AB_hydrolase_fold"/>
</dbReference>
<evidence type="ECO:0000256" key="1">
    <source>
        <dbReference type="ARBA" id="ARBA00005194"/>
    </source>
</evidence>
<dbReference type="CDD" id="cd00833">
    <property type="entry name" value="PKS"/>
    <property type="match status" value="1"/>
</dbReference>
<sequence length="891" mass="98245">MEISLHAYYIGKKKMDIAITGFSFRLPGAGNILELEALLESGQDALTFPSYTPNDRDGWVSRAGYLTDADQFDYELFGISLRDSYVIDPQQRMFIQCAWRALEQAGYNPKRCEQTVGVYSSSSDSHYPSYLADSELALDKYDPFEIEIGANKEQQSLRCAYLFDLKGPAVGIQSACSSGLLSIHMAMQGIASGDCDMAIAGGACLPYPLHSGYQYQPGMNLSQSGVLASYSSSADGMVPGFGCVVFVLKALDKARNDKDTIFGVLSASSINNDGRAKSSYMAPSIKGIARNIQNVLAKSALDVHEIDFVEGHGSGTKIGDVLETAALKKAFENSGLEINRIALSSVKANVGHLDVAAGHAGLLKSVLQVWNSKLYPAANFSTLNPNLNLELSPFYIPTKVHEKNNLTGIVNSLGIGGTNCAIVIRSEEFRLSVLPTTSEPVEVLIGAENDERLKTLLRQLQAEIKRDHLSLEDVTYTLARRSMGKACMVKFSVESLSELHEQIADSIRLGIASHHWPICLNEYVGKAVLIEASEIDPDSVVKVESHAMMQENAELEKRDSARSEPAVRHEILRTIWLDNLMLNDVEEEDSFSDLGGHSILALSLVTDINAAFDLTLTLDWVEKFDVFSAQLQELQRLTSRTKQFSLVKPLFFPDPAKRATLILIHASISGVEMYKNLSKNISDVTEVIGIDSYNLYNKNKVVSIDKLAAIYADDILGHVTDKTTPIFIGGWSLGGLLARKITALLTGKLPVKGNILLDSVKYSPCSAPLFSDENLSYFMALDHFSNTLSCDDRARENLKTIFEIERRMVKDFQDPEINLPILNVVATRSLTKIENDKVSATFESLKRNHNNWQVNELMTVRNIHTDHVGLVADSNINEVSNCIRGFLYQYV</sequence>
<dbReference type="PROSITE" id="PS50075">
    <property type="entry name" value="CARRIER"/>
    <property type="match status" value="1"/>
</dbReference>
<dbReference type="PANTHER" id="PTHR43775">
    <property type="entry name" value="FATTY ACID SYNTHASE"/>
    <property type="match status" value="1"/>
</dbReference>
<comment type="pathway">
    <text evidence="1">Lipid metabolism; fatty acid biosynthesis.</text>
</comment>
<dbReference type="Gene3D" id="1.10.1240.100">
    <property type="match status" value="1"/>
</dbReference>
<evidence type="ECO:0000259" key="6">
    <source>
        <dbReference type="PROSITE" id="PS52004"/>
    </source>
</evidence>
<dbReference type="Pfam" id="PF00550">
    <property type="entry name" value="PP-binding"/>
    <property type="match status" value="1"/>
</dbReference>
<organism evidence="7 8">
    <name type="scientific">Photorhabdus kayaii</name>
    <dbReference type="NCBI Taxonomy" id="230088"/>
    <lineage>
        <taxon>Bacteria</taxon>
        <taxon>Pseudomonadati</taxon>
        <taxon>Pseudomonadota</taxon>
        <taxon>Gammaproteobacteria</taxon>
        <taxon>Enterobacterales</taxon>
        <taxon>Morganellaceae</taxon>
        <taxon>Photorhabdus</taxon>
    </lineage>
</organism>
<keyword evidence="2" id="KW-0596">Phosphopantetheine</keyword>
<name>A0ABX0B0C3_9GAMM</name>
<dbReference type="InterPro" id="IPR014030">
    <property type="entry name" value="Ketoacyl_synth_N"/>
</dbReference>
<evidence type="ECO:0000313" key="8">
    <source>
        <dbReference type="Proteomes" id="UP000470051"/>
    </source>
</evidence>
<dbReference type="InterPro" id="IPR020841">
    <property type="entry name" value="PKS_Beta-ketoAc_synthase_dom"/>
</dbReference>
<proteinExistence type="predicted"/>
<dbReference type="SUPFAM" id="SSF53474">
    <property type="entry name" value="alpha/beta-Hydrolases"/>
    <property type="match status" value="1"/>
</dbReference>
<dbReference type="Gene3D" id="1.10.1200.10">
    <property type="entry name" value="ACP-like"/>
    <property type="match status" value="1"/>
</dbReference>
<gene>
    <name evidence="7" type="ORF">GPY42_13155</name>
</gene>
<accession>A0ABX0B0C3</accession>
<protein>
    <recommendedName>
        <fullName evidence="9">Carrier domain-containing protein</fullName>
    </recommendedName>
</protein>
<feature type="domain" description="Carrier" evidence="5">
    <location>
        <begin position="563"/>
        <end position="638"/>
    </location>
</feature>
<dbReference type="InterPro" id="IPR001031">
    <property type="entry name" value="Thioesterase"/>
</dbReference>
<feature type="domain" description="Ketosynthase family 3 (KS3)" evidence="6">
    <location>
        <begin position="14"/>
        <end position="426"/>
    </location>
</feature>
<keyword evidence="8" id="KW-1185">Reference proteome</keyword>
<dbReference type="InterPro" id="IPR018201">
    <property type="entry name" value="Ketoacyl_synth_AS"/>
</dbReference>
<keyword evidence="3" id="KW-0597">Phosphoprotein</keyword>
<dbReference type="SUPFAM" id="SSF47336">
    <property type="entry name" value="ACP-like"/>
    <property type="match status" value="1"/>
</dbReference>
<dbReference type="SUPFAM" id="SSF53901">
    <property type="entry name" value="Thiolase-like"/>
    <property type="match status" value="1"/>
</dbReference>
<dbReference type="Pfam" id="PF02801">
    <property type="entry name" value="Ketoacyl-synt_C"/>
    <property type="match status" value="1"/>
</dbReference>
<comment type="caution">
    <text evidence="7">The sequence shown here is derived from an EMBL/GenBank/DDBJ whole genome shotgun (WGS) entry which is preliminary data.</text>
</comment>
<dbReference type="EMBL" id="WSFE01000018">
    <property type="protein sequence ID" value="NDL26079.1"/>
    <property type="molecule type" value="Genomic_DNA"/>
</dbReference>
<dbReference type="PANTHER" id="PTHR43775:SF37">
    <property type="entry name" value="SI:DKEY-61P9.11"/>
    <property type="match status" value="1"/>
</dbReference>
<dbReference type="Pfam" id="PF00975">
    <property type="entry name" value="Thioesterase"/>
    <property type="match status" value="1"/>
</dbReference>
<dbReference type="InterPro" id="IPR014031">
    <property type="entry name" value="Ketoacyl_synth_C"/>
</dbReference>
<dbReference type="Gene3D" id="3.40.50.1820">
    <property type="entry name" value="alpha/beta hydrolase"/>
    <property type="match status" value="1"/>
</dbReference>
<evidence type="ECO:0000256" key="4">
    <source>
        <dbReference type="ARBA" id="ARBA00022679"/>
    </source>
</evidence>
<dbReference type="PROSITE" id="PS52004">
    <property type="entry name" value="KS3_2"/>
    <property type="match status" value="1"/>
</dbReference>
<dbReference type="SMART" id="SM00825">
    <property type="entry name" value="PKS_KS"/>
    <property type="match status" value="1"/>
</dbReference>
<dbReference type="Gene3D" id="3.40.47.10">
    <property type="match status" value="1"/>
</dbReference>
<evidence type="ECO:0000256" key="3">
    <source>
        <dbReference type="ARBA" id="ARBA00022553"/>
    </source>
</evidence>
<dbReference type="InterPro" id="IPR036736">
    <property type="entry name" value="ACP-like_sf"/>
</dbReference>
<dbReference type="Proteomes" id="UP000470051">
    <property type="component" value="Unassembled WGS sequence"/>
</dbReference>
<dbReference type="InterPro" id="IPR009081">
    <property type="entry name" value="PP-bd_ACP"/>
</dbReference>
<reference evidence="7 8" key="1">
    <citation type="submission" date="2019-12" db="EMBL/GenBank/DDBJ databases">
        <title>Engineering Photorhabdus to improve their lethality against agricultural pests.</title>
        <authorList>
            <person name="Machado R.A.R."/>
        </authorList>
    </citation>
    <scope>NUCLEOTIDE SEQUENCE [LARGE SCALE GENOMIC DNA]</scope>
    <source>
        <strain evidence="7 8">M-HU2</strain>
    </source>
</reference>
<dbReference type="InterPro" id="IPR016039">
    <property type="entry name" value="Thiolase-like"/>
</dbReference>
<dbReference type="PROSITE" id="PS00606">
    <property type="entry name" value="KS3_1"/>
    <property type="match status" value="1"/>
</dbReference>
<evidence type="ECO:0008006" key="9">
    <source>
        <dbReference type="Google" id="ProtNLM"/>
    </source>
</evidence>
<dbReference type="InterPro" id="IPR050091">
    <property type="entry name" value="PKS_NRPS_Biosynth_Enz"/>
</dbReference>
<keyword evidence="4" id="KW-0808">Transferase</keyword>